<comment type="caution">
    <text evidence="2">The sequence shown here is derived from an EMBL/GenBank/DDBJ whole genome shotgun (WGS) entry which is preliminary data.</text>
</comment>
<name>A0A8S2P004_9BILA</name>
<dbReference type="SUPFAM" id="SSF54695">
    <property type="entry name" value="POZ domain"/>
    <property type="match status" value="1"/>
</dbReference>
<dbReference type="AlphaFoldDB" id="A0A8S2P004"/>
<protein>
    <recommendedName>
        <fullName evidence="1">TLDc domain-containing protein</fullName>
    </recommendedName>
</protein>
<evidence type="ECO:0000259" key="1">
    <source>
        <dbReference type="PROSITE" id="PS51886"/>
    </source>
</evidence>
<feature type="domain" description="TLDc" evidence="1">
    <location>
        <begin position="130"/>
        <end position="238"/>
    </location>
</feature>
<dbReference type="Pfam" id="PF07534">
    <property type="entry name" value="TLD"/>
    <property type="match status" value="1"/>
</dbReference>
<accession>A0A8S2P004</accession>
<organism evidence="2 3">
    <name type="scientific">Rotaria magnacalcarata</name>
    <dbReference type="NCBI Taxonomy" id="392030"/>
    <lineage>
        <taxon>Eukaryota</taxon>
        <taxon>Metazoa</taxon>
        <taxon>Spiralia</taxon>
        <taxon>Gnathifera</taxon>
        <taxon>Rotifera</taxon>
        <taxon>Eurotatoria</taxon>
        <taxon>Bdelloidea</taxon>
        <taxon>Philodinida</taxon>
        <taxon>Philodinidae</taxon>
        <taxon>Rotaria</taxon>
    </lineage>
</organism>
<evidence type="ECO:0000313" key="2">
    <source>
        <dbReference type="EMBL" id="CAF4027426.1"/>
    </source>
</evidence>
<gene>
    <name evidence="2" type="ORF">SMN809_LOCUS13385</name>
</gene>
<dbReference type="Proteomes" id="UP000676336">
    <property type="component" value="Unassembled WGS sequence"/>
</dbReference>
<dbReference type="InterPro" id="IPR006571">
    <property type="entry name" value="TLDc_dom"/>
</dbReference>
<evidence type="ECO:0000313" key="3">
    <source>
        <dbReference type="Proteomes" id="UP000676336"/>
    </source>
</evidence>
<dbReference type="EMBL" id="CAJOBI010005278">
    <property type="protein sequence ID" value="CAF4027426.1"/>
    <property type="molecule type" value="Genomic_DNA"/>
</dbReference>
<dbReference type="PROSITE" id="PS51886">
    <property type="entry name" value="TLDC"/>
    <property type="match status" value="1"/>
</dbReference>
<proteinExistence type="predicted"/>
<sequence>MTSTNLATIHNQIAQIKTRFAEELYGQVTKMATHLEEKLANVSNEEKEWKETKIKLGTTLVKGMVIFNVGDDKFTTSVETLTAEKANFFTALFSKQWQLERNLKNDSIFIDRNEPDRSAEIQQEKRTSDFLNGTLLTMEQEKKLNEFYGTSNQKWDLIYRGSRDGFDSNAFHTRCDNQGSTMTVVRSTNNYLFGGYASVGWTSAYGAYINDPRAFLFTLTNPHNIQPTKYLVKPDKVA</sequence>
<reference evidence="2" key="1">
    <citation type="submission" date="2021-02" db="EMBL/GenBank/DDBJ databases">
        <authorList>
            <person name="Nowell W R."/>
        </authorList>
    </citation>
    <scope>NUCLEOTIDE SEQUENCE</scope>
</reference>
<feature type="non-terminal residue" evidence="2">
    <location>
        <position position="1"/>
    </location>
</feature>
<dbReference type="PANTHER" id="PTHR23354">
    <property type="entry name" value="NUCLEOLAR PROTEIN 7/ESTROGEN RECEPTOR COACTIVATOR-RELATED"/>
    <property type="match status" value="1"/>
</dbReference>
<dbReference type="Gene3D" id="3.30.710.10">
    <property type="entry name" value="Potassium Channel Kv1.1, Chain A"/>
    <property type="match status" value="1"/>
</dbReference>
<dbReference type="InterPro" id="IPR011333">
    <property type="entry name" value="SKP1/BTB/POZ_sf"/>
</dbReference>